<dbReference type="Proteomes" id="UP000694426">
    <property type="component" value="Unplaced"/>
</dbReference>
<feature type="domain" description="Ig-like" evidence="5">
    <location>
        <begin position="234"/>
        <end position="319"/>
    </location>
</feature>
<feature type="region of interest" description="Disordered" evidence="3">
    <location>
        <begin position="1"/>
        <end position="26"/>
    </location>
</feature>
<dbReference type="InterPro" id="IPR013783">
    <property type="entry name" value="Ig-like_fold"/>
</dbReference>
<dbReference type="PANTHER" id="PTHR11481">
    <property type="entry name" value="IMMUNOGLOBULIN FC RECEPTOR"/>
    <property type="match status" value="1"/>
</dbReference>
<name>A0A8B9CLD3_9AVES</name>
<dbReference type="GO" id="GO:0009897">
    <property type="term" value="C:external side of plasma membrane"/>
    <property type="evidence" value="ECO:0007669"/>
    <property type="project" value="TreeGrafter"/>
</dbReference>
<feature type="transmembrane region" description="Helical" evidence="4">
    <location>
        <begin position="427"/>
        <end position="447"/>
    </location>
</feature>
<reference evidence="6" key="2">
    <citation type="submission" date="2025-09" db="UniProtKB">
        <authorList>
            <consortium name="Ensembl"/>
        </authorList>
    </citation>
    <scope>IDENTIFICATION</scope>
</reference>
<dbReference type="InterPro" id="IPR007110">
    <property type="entry name" value="Ig-like_dom"/>
</dbReference>
<proteinExistence type="predicted"/>
<dbReference type="SMART" id="SM00408">
    <property type="entry name" value="IGc2"/>
    <property type="match status" value="4"/>
</dbReference>
<keyword evidence="2" id="KW-1015">Disulfide bond</keyword>
<dbReference type="GO" id="GO:0004888">
    <property type="term" value="F:transmembrane signaling receptor activity"/>
    <property type="evidence" value="ECO:0007669"/>
    <property type="project" value="TreeGrafter"/>
</dbReference>
<evidence type="ECO:0000256" key="4">
    <source>
        <dbReference type="SAM" id="Phobius"/>
    </source>
</evidence>
<dbReference type="InterPro" id="IPR003599">
    <property type="entry name" value="Ig_sub"/>
</dbReference>
<feature type="domain" description="Ig-like" evidence="5">
    <location>
        <begin position="152"/>
        <end position="206"/>
    </location>
</feature>
<sequence>MDSKTLGKEKSISTQGTSPLPSVWGSHRALDPQSGMAGSRALLLLAQVLGLAATEMALLTMDPPWSTIFRGESVTLRCRGSHPHRQQPTTWYHNDKILARTDTDTYRITNARQKQTGRYKCQSPGSVSSNPITLIVSYDWLILQVPSHVVFEGEPLCMQCRGWDPGSMTSVRYFRDGADITTLYASDKQLCIPQAKTHQSGRYRCTGQMNSFLSVIKRESQELHVFIKELFSSPVLSVASSAETLEGSPLNLSCVTHLSPHSPHTILWYLFYRNSTVLQGPETSSKYQVPTVGLADTGSYFCEVQADNSSIRKQSAQVPIAVRRVPVSGVSLDVQPHEGQLMEGQRLVLSCSVAAGTGSISFSWHREGSAEVLGKGTRYEILSAQQNDDGQYYCMASNGDVPAQSPRLQVTVVGVSSLFYCHIRAPLLLAALGSLLSGLVAVHVLTARSKDPTGVKQ</sequence>
<protein>
    <recommendedName>
        <fullName evidence="5">Ig-like domain-containing protein</fullName>
    </recommendedName>
</protein>
<dbReference type="AlphaFoldDB" id="A0A8B9CLD3"/>
<keyword evidence="4" id="KW-0472">Membrane</keyword>
<dbReference type="InterPro" id="IPR050488">
    <property type="entry name" value="Ig_Fc_receptor"/>
</dbReference>
<evidence type="ECO:0000256" key="1">
    <source>
        <dbReference type="ARBA" id="ARBA00022729"/>
    </source>
</evidence>
<evidence type="ECO:0000313" key="7">
    <source>
        <dbReference type="Proteomes" id="UP000694426"/>
    </source>
</evidence>
<keyword evidence="7" id="KW-1185">Reference proteome</keyword>
<dbReference type="InterPro" id="IPR003598">
    <property type="entry name" value="Ig_sub2"/>
</dbReference>
<feature type="domain" description="Ig-like" evidence="5">
    <location>
        <begin position="71"/>
        <end position="133"/>
    </location>
</feature>
<evidence type="ECO:0000259" key="5">
    <source>
        <dbReference type="PROSITE" id="PS50835"/>
    </source>
</evidence>
<evidence type="ECO:0000256" key="3">
    <source>
        <dbReference type="SAM" id="MobiDB-lite"/>
    </source>
</evidence>
<dbReference type="SMART" id="SM00409">
    <property type="entry name" value="IG"/>
    <property type="match status" value="4"/>
</dbReference>
<dbReference type="PROSITE" id="PS50835">
    <property type="entry name" value="IG_LIKE"/>
    <property type="match status" value="4"/>
</dbReference>
<accession>A0A8B9CLD3</accession>
<organism evidence="6 7">
    <name type="scientific">Anser brachyrhynchus</name>
    <name type="common">Pink-footed goose</name>
    <dbReference type="NCBI Taxonomy" id="132585"/>
    <lineage>
        <taxon>Eukaryota</taxon>
        <taxon>Metazoa</taxon>
        <taxon>Chordata</taxon>
        <taxon>Craniata</taxon>
        <taxon>Vertebrata</taxon>
        <taxon>Euteleostomi</taxon>
        <taxon>Archelosauria</taxon>
        <taxon>Archosauria</taxon>
        <taxon>Dinosauria</taxon>
        <taxon>Saurischia</taxon>
        <taxon>Theropoda</taxon>
        <taxon>Coelurosauria</taxon>
        <taxon>Aves</taxon>
        <taxon>Neognathae</taxon>
        <taxon>Galloanserae</taxon>
        <taxon>Anseriformes</taxon>
        <taxon>Anatidae</taxon>
        <taxon>Anserinae</taxon>
        <taxon>Anser</taxon>
    </lineage>
</organism>
<reference evidence="6" key="1">
    <citation type="submission" date="2025-08" db="UniProtKB">
        <authorList>
            <consortium name="Ensembl"/>
        </authorList>
    </citation>
    <scope>IDENTIFICATION</scope>
</reference>
<dbReference type="Ensembl" id="ENSABRT00000029141.1">
    <property type="protein sequence ID" value="ENSABRP00000020704.1"/>
    <property type="gene ID" value="ENSABRG00000017642.1"/>
</dbReference>
<feature type="domain" description="Ig-like" evidence="5">
    <location>
        <begin position="326"/>
        <end position="411"/>
    </location>
</feature>
<dbReference type="PANTHER" id="PTHR11481:SF64">
    <property type="entry name" value="FC RECEPTOR-LIKE PROTEIN 4"/>
    <property type="match status" value="1"/>
</dbReference>
<keyword evidence="1" id="KW-0732">Signal</keyword>
<keyword evidence="4" id="KW-1133">Transmembrane helix</keyword>
<dbReference type="GeneTree" id="ENSGT01050000244808"/>
<dbReference type="SUPFAM" id="SSF48726">
    <property type="entry name" value="Immunoglobulin"/>
    <property type="match status" value="4"/>
</dbReference>
<dbReference type="Gene3D" id="2.60.40.10">
    <property type="entry name" value="Immunoglobulins"/>
    <property type="match status" value="4"/>
</dbReference>
<dbReference type="InterPro" id="IPR036179">
    <property type="entry name" value="Ig-like_dom_sf"/>
</dbReference>
<feature type="compositionally biased region" description="Basic and acidic residues" evidence="3">
    <location>
        <begin position="1"/>
        <end position="11"/>
    </location>
</feature>
<dbReference type="GO" id="GO:0007166">
    <property type="term" value="P:cell surface receptor signaling pathway"/>
    <property type="evidence" value="ECO:0007669"/>
    <property type="project" value="TreeGrafter"/>
</dbReference>
<dbReference type="GO" id="GO:0006955">
    <property type="term" value="P:immune response"/>
    <property type="evidence" value="ECO:0007669"/>
    <property type="project" value="TreeGrafter"/>
</dbReference>
<dbReference type="Pfam" id="PF13927">
    <property type="entry name" value="Ig_3"/>
    <property type="match status" value="1"/>
</dbReference>
<evidence type="ECO:0000313" key="6">
    <source>
        <dbReference type="Ensembl" id="ENSABRP00000020704.1"/>
    </source>
</evidence>
<dbReference type="Pfam" id="PF13895">
    <property type="entry name" value="Ig_2"/>
    <property type="match status" value="3"/>
</dbReference>
<evidence type="ECO:0000256" key="2">
    <source>
        <dbReference type="ARBA" id="ARBA00023157"/>
    </source>
</evidence>
<keyword evidence="4" id="KW-0812">Transmembrane</keyword>